<keyword evidence="8" id="KW-1185">Reference proteome</keyword>
<organism evidence="7 8">
    <name type="scientific">Lymnaea stagnalis</name>
    <name type="common">Great pond snail</name>
    <name type="synonym">Helix stagnalis</name>
    <dbReference type="NCBI Taxonomy" id="6523"/>
    <lineage>
        <taxon>Eukaryota</taxon>
        <taxon>Metazoa</taxon>
        <taxon>Spiralia</taxon>
        <taxon>Lophotrochozoa</taxon>
        <taxon>Mollusca</taxon>
        <taxon>Gastropoda</taxon>
        <taxon>Heterobranchia</taxon>
        <taxon>Euthyneura</taxon>
        <taxon>Panpulmonata</taxon>
        <taxon>Hygrophila</taxon>
        <taxon>Lymnaeoidea</taxon>
        <taxon>Lymnaeidae</taxon>
        <taxon>Lymnaea</taxon>
    </lineage>
</organism>
<keyword evidence="4" id="KW-0378">Hydrolase</keyword>
<sequence length="384" mass="44719">MPKEHSKQRSKMKQRINTVPYVKGYHPPSSEEQIKAIGFKTKNLPVEYSDMSIDSLKFFSPIPQPTTEDDWLAQYLEEGQSFREYLLENPWFSKRKGKFMRQKFEAEGKTICERYPDGKIYIAKFGSFKSSDINFDDLIDYVKKFLCVPVHILEGMDIIKKDNELVLIQDPQCIPSSRPGARVKRSTLDTRFNAQTKHIQIGVDSILPKMHSMIPPDALCLIGLTPYDLYGDETDLFVAGMAAGNRRVAIFSLLRYNPALTFSKEFWYEIVEDNNIDLKEKQKLILQRCCKLVVHELCHLLGLPHCIYFRCCMNGSGHLSEDFNQPMMLCPVDLHKLQALIGFDIVDRYQNLLDFYQKHGFREEAEWTNRRIKYIQSQNVNYVK</sequence>
<dbReference type="GO" id="GO:0046872">
    <property type="term" value="F:metal ion binding"/>
    <property type="evidence" value="ECO:0007669"/>
    <property type="project" value="UniProtKB-KW"/>
</dbReference>
<gene>
    <name evidence="7" type="ORF">GSLYS_00002898001</name>
</gene>
<evidence type="ECO:0000313" key="7">
    <source>
        <dbReference type="EMBL" id="CAL1528728.1"/>
    </source>
</evidence>
<name>A0AAV2H6I2_LYMST</name>
<evidence type="ECO:0008006" key="9">
    <source>
        <dbReference type="Google" id="ProtNLM"/>
    </source>
</evidence>
<evidence type="ECO:0000256" key="3">
    <source>
        <dbReference type="ARBA" id="ARBA00022723"/>
    </source>
</evidence>
<keyword evidence="3" id="KW-0479">Metal-binding</keyword>
<dbReference type="GO" id="GO:0008237">
    <property type="term" value="F:metallopeptidase activity"/>
    <property type="evidence" value="ECO:0007669"/>
    <property type="project" value="UniProtKB-KW"/>
</dbReference>
<comment type="caution">
    <text evidence="7">The sequence shown here is derived from an EMBL/GenBank/DDBJ whole genome shotgun (WGS) entry which is preliminary data.</text>
</comment>
<dbReference type="InterPro" id="IPR024079">
    <property type="entry name" value="MetalloPept_cat_dom_sf"/>
</dbReference>
<dbReference type="CDD" id="cd11375">
    <property type="entry name" value="Peptidase_M54"/>
    <property type="match status" value="1"/>
</dbReference>
<evidence type="ECO:0000256" key="4">
    <source>
        <dbReference type="ARBA" id="ARBA00022801"/>
    </source>
</evidence>
<dbReference type="Proteomes" id="UP001497497">
    <property type="component" value="Unassembled WGS sequence"/>
</dbReference>
<evidence type="ECO:0000256" key="6">
    <source>
        <dbReference type="ARBA" id="ARBA00023049"/>
    </source>
</evidence>
<protein>
    <recommendedName>
        <fullName evidence="9">Archaemetzincin-2</fullName>
    </recommendedName>
</protein>
<reference evidence="7 8" key="1">
    <citation type="submission" date="2024-04" db="EMBL/GenBank/DDBJ databases">
        <authorList>
            <consortium name="Genoscope - CEA"/>
            <person name="William W."/>
        </authorList>
    </citation>
    <scope>NUCLEOTIDE SEQUENCE [LARGE SCALE GENOMIC DNA]</scope>
</reference>
<keyword evidence="6" id="KW-0482">Metalloprotease</keyword>
<dbReference type="EMBL" id="CAXITT010000037">
    <property type="protein sequence ID" value="CAL1528728.1"/>
    <property type="molecule type" value="Genomic_DNA"/>
</dbReference>
<dbReference type="InterPro" id="IPR012962">
    <property type="entry name" value="Pept_M54_archaemetzincn"/>
</dbReference>
<dbReference type="PANTHER" id="PTHR15910">
    <property type="entry name" value="ARCHAEMETZINCIN"/>
    <property type="match status" value="1"/>
</dbReference>
<dbReference type="SUPFAM" id="SSF55486">
    <property type="entry name" value="Metalloproteases ('zincins'), catalytic domain"/>
    <property type="match status" value="1"/>
</dbReference>
<keyword evidence="5" id="KW-0862">Zinc</keyword>
<dbReference type="PANTHER" id="PTHR15910:SF1">
    <property type="entry name" value="ARCHAEMETZINCIN-2"/>
    <property type="match status" value="1"/>
</dbReference>
<evidence type="ECO:0000256" key="1">
    <source>
        <dbReference type="ARBA" id="ARBA00001947"/>
    </source>
</evidence>
<accession>A0AAV2H6I2</accession>
<proteinExistence type="predicted"/>
<keyword evidence="2" id="KW-0645">Protease</keyword>
<evidence type="ECO:0000256" key="2">
    <source>
        <dbReference type="ARBA" id="ARBA00022670"/>
    </source>
</evidence>
<dbReference type="Gene3D" id="3.40.390.10">
    <property type="entry name" value="Collagenase (Catalytic Domain)"/>
    <property type="match status" value="1"/>
</dbReference>
<evidence type="ECO:0000256" key="5">
    <source>
        <dbReference type="ARBA" id="ARBA00022833"/>
    </source>
</evidence>
<dbReference type="Pfam" id="PF07998">
    <property type="entry name" value="Peptidase_M54"/>
    <property type="match status" value="1"/>
</dbReference>
<evidence type="ECO:0000313" key="8">
    <source>
        <dbReference type="Proteomes" id="UP001497497"/>
    </source>
</evidence>
<dbReference type="GO" id="GO:0006508">
    <property type="term" value="P:proteolysis"/>
    <property type="evidence" value="ECO:0007669"/>
    <property type="project" value="UniProtKB-KW"/>
</dbReference>
<comment type="cofactor">
    <cofactor evidence="1">
        <name>Zn(2+)</name>
        <dbReference type="ChEBI" id="CHEBI:29105"/>
    </cofactor>
</comment>
<dbReference type="AlphaFoldDB" id="A0AAV2H6I2"/>